<dbReference type="HOGENOM" id="CLU_006797_5_2_7"/>
<feature type="transmembrane region" description="Helical" evidence="10">
    <location>
        <begin position="453"/>
        <end position="472"/>
    </location>
</feature>
<feature type="transmembrane region" description="Helical" evidence="10">
    <location>
        <begin position="420"/>
        <end position="441"/>
    </location>
</feature>
<dbReference type="InterPro" id="IPR004268">
    <property type="entry name" value="MurJ"/>
</dbReference>
<gene>
    <name evidence="10" type="primary">murJ</name>
    <name evidence="12" type="ordered locus">DaAHT2_1079</name>
</gene>
<keyword evidence="3 10" id="KW-0812">Transmembrane</keyword>
<comment type="pathway">
    <text evidence="10">Cell wall biogenesis; peptidoglycan biosynthesis.</text>
</comment>
<feature type="transmembrane region" description="Helical" evidence="10">
    <location>
        <begin position="36"/>
        <end position="56"/>
    </location>
</feature>
<comment type="function">
    <text evidence="8 10 11">Involved in peptidoglycan biosynthesis. Transports lipid-linked peptidoglycan precursors from the inner to the outer leaflet of the cytoplasmic membrane.</text>
</comment>
<dbReference type="STRING" id="589865.DaAHT2_1079"/>
<dbReference type="PANTHER" id="PTHR47019">
    <property type="entry name" value="LIPID II FLIPPASE MURJ"/>
    <property type="match status" value="1"/>
</dbReference>
<organism evidence="12 13">
    <name type="scientific">Desulfurivibrio alkaliphilus (strain DSM 19089 / UNIQEM U267 / AHT2)</name>
    <dbReference type="NCBI Taxonomy" id="589865"/>
    <lineage>
        <taxon>Bacteria</taxon>
        <taxon>Pseudomonadati</taxon>
        <taxon>Thermodesulfobacteriota</taxon>
        <taxon>Desulfobulbia</taxon>
        <taxon>Desulfobulbales</taxon>
        <taxon>Desulfobulbaceae</taxon>
        <taxon>Desulfurivibrio</taxon>
    </lineage>
</organism>
<dbReference type="HAMAP" id="MF_02078">
    <property type="entry name" value="MurJ_MviN"/>
    <property type="match status" value="1"/>
</dbReference>
<keyword evidence="10" id="KW-0997">Cell inner membrane</keyword>
<evidence type="ECO:0000256" key="3">
    <source>
        <dbReference type="ARBA" id="ARBA00022692"/>
    </source>
</evidence>
<dbReference type="GO" id="GO:0071555">
    <property type="term" value="P:cell wall organization"/>
    <property type="evidence" value="ECO:0007669"/>
    <property type="project" value="UniProtKB-UniRule"/>
</dbReference>
<evidence type="ECO:0000256" key="2">
    <source>
        <dbReference type="ARBA" id="ARBA00022475"/>
    </source>
</evidence>
<feature type="transmembrane region" description="Helical" evidence="10">
    <location>
        <begin position="241"/>
        <end position="264"/>
    </location>
</feature>
<dbReference type="PANTHER" id="PTHR47019:SF1">
    <property type="entry name" value="LIPID II FLIPPASE MURJ"/>
    <property type="match status" value="1"/>
</dbReference>
<dbReference type="AlphaFoldDB" id="D6Z2K2"/>
<keyword evidence="6 10" id="KW-1133">Transmembrane helix</keyword>
<feature type="transmembrane region" description="Helical" evidence="10">
    <location>
        <begin position="91"/>
        <end position="112"/>
    </location>
</feature>
<keyword evidence="5 10" id="KW-0573">Peptidoglycan synthesis</keyword>
<dbReference type="Proteomes" id="UP000001508">
    <property type="component" value="Chromosome"/>
</dbReference>
<comment type="subcellular location">
    <subcellularLocation>
        <location evidence="10">Cell inner membrane</location>
        <topology evidence="10">Multi-pass membrane protein</topology>
    </subcellularLocation>
    <subcellularLocation>
        <location evidence="1">Cell membrane</location>
        <topology evidence="1">Multi-pass membrane protein</topology>
    </subcellularLocation>
</comment>
<keyword evidence="10 11" id="KW-0961">Cell wall biogenesis/degradation</keyword>
<dbReference type="UniPathway" id="UPA00219"/>
<evidence type="ECO:0000256" key="11">
    <source>
        <dbReference type="PIRNR" id="PIRNR002869"/>
    </source>
</evidence>
<keyword evidence="10 11" id="KW-0813">Transport</keyword>
<evidence type="ECO:0000256" key="10">
    <source>
        <dbReference type="HAMAP-Rule" id="MF_02078"/>
    </source>
</evidence>
<evidence type="ECO:0000256" key="1">
    <source>
        <dbReference type="ARBA" id="ARBA00004651"/>
    </source>
</evidence>
<name>D6Z2K2_DESAT</name>
<evidence type="ECO:0000256" key="5">
    <source>
        <dbReference type="ARBA" id="ARBA00022984"/>
    </source>
</evidence>
<feature type="transmembrane region" description="Helical" evidence="10">
    <location>
        <begin position="62"/>
        <end position="79"/>
    </location>
</feature>
<evidence type="ECO:0000313" key="12">
    <source>
        <dbReference type="EMBL" id="ADH85777.1"/>
    </source>
</evidence>
<accession>D6Z2K2</accession>
<evidence type="ECO:0000256" key="8">
    <source>
        <dbReference type="ARBA" id="ARBA00060041"/>
    </source>
</evidence>
<feature type="transmembrane region" description="Helical" evidence="10">
    <location>
        <begin position="284"/>
        <end position="303"/>
    </location>
</feature>
<keyword evidence="13" id="KW-1185">Reference proteome</keyword>
<feature type="transmembrane region" description="Helical" evidence="10">
    <location>
        <begin position="492"/>
        <end position="513"/>
    </location>
</feature>
<dbReference type="GO" id="GO:0005886">
    <property type="term" value="C:plasma membrane"/>
    <property type="evidence" value="ECO:0007669"/>
    <property type="project" value="UniProtKB-SubCell"/>
</dbReference>
<sequence>MAKKSDQTGTIARSAAVVSFAVLCSRILGLVREQAFAILFGAGYAFDAFVVAFRIPNMLRDLFGEGALSAAFVAVFAAYNEKGEKETWRLASNVLVFFGLFLSVLTLVGIFASEHIVRLLVQDEYIQVPGKVELTARLTAIMFPFLTLVSLAAVVMGVLNTKGRFFVPAMAGSFFNLGALIGGVSLSLLMPRFDQPAIVGMAIGVLIGGVLQLGCQLPTLRRTGFRFVPHLDLRDPGLRRILVLMMPAVIGLAPLQFNIVINTYFASSLAEGTLSWLNYAFRLFWLPVGLFGVALSVATMPVVSRFAAQKDMPNLKNTYVSSLTMAFCLSVPASVGLIILAQPIVRVIFQHGRFDVAATVGTAEVLACYAVGLFAYAAVKIMVPIFYALDRPRYPVIGSFLTMLVNLLIILAVLEHLEHRALALSISGAMTVNFIFLSVMLYRLMGGYPLAGLARGLGKIVLASLLMAGWLYGLQRLFFPGGISEERLLLDIAAVAVCIGSSALLYGLALQLLKLEEMNLLVRRLLRRG</sequence>
<dbReference type="CDD" id="cd13123">
    <property type="entry name" value="MATE_MurJ_like"/>
    <property type="match status" value="1"/>
</dbReference>
<feature type="transmembrane region" description="Helical" evidence="10">
    <location>
        <begin position="138"/>
        <end position="159"/>
    </location>
</feature>
<keyword evidence="7 10" id="KW-0472">Membrane</keyword>
<feature type="transmembrane region" description="Helical" evidence="10">
    <location>
        <begin position="196"/>
        <end position="220"/>
    </location>
</feature>
<proteinExistence type="inferred from homology"/>
<dbReference type="GO" id="GO:0009252">
    <property type="term" value="P:peptidoglycan biosynthetic process"/>
    <property type="evidence" value="ECO:0007669"/>
    <property type="project" value="UniProtKB-UniRule"/>
</dbReference>
<dbReference type="OrthoDB" id="9786339at2"/>
<feature type="transmembrane region" description="Helical" evidence="10">
    <location>
        <begin position="166"/>
        <end position="190"/>
    </location>
</feature>
<evidence type="ECO:0000313" key="13">
    <source>
        <dbReference type="Proteomes" id="UP000001508"/>
    </source>
</evidence>
<dbReference type="GO" id="GO:0008360">
    <property type="term" value="P:regulation of cell shape"/>
    <property type="evidence" value="ECO:0007669"/>
    <property type="project" value="UniProtKB-UniRule"/>
</dbReference>
<feature type="transmembrane region" description="Helical" evidence="10">
    <location>
        <begin position="323"/>
        <end position="349"/>
    </location>
</feature>
<dbReference type="PIRSF" id="PIRSF002869">
    <property type="entry name" value="MviN"/>
    <property type="match status" value="1"/>
</dbReference>
<dbReference type="RefSeq" id="WP_013163306.1">
    <property type="nucleotide sequence ID" value="NC_014216.1"/>
</dbReference>
<evidence type="ECO:0000256" key="7">
    <source>
        <dbReference type="ARBA" id="ARBA00023136"/>
    </source>
</evidence>
<dbReference type="InParanoid" id="D6Z2K2"/>
<evidence type="ECO:0000256" key="6">
    <source>
        <dbReference type="ARBA" id="ARBA00022989"/>
    </source>
</evidence>
<keyword evidence="2 10" id="KW-1003">Cell membrane</keyword>
<dbReference type="KEGG" id="dak:DaAHT2_1079"/>
<dbReference type="PRINTS" id="PR01806">
    <property type="entry name" value="VIRFACTRMVIN"/>
</dbReference>
<dbReference type="InterPro" id="IPR051050">
    <property type="entry name" value="Lipid_II_flippase_MurJ/MviN"/>
</dbReference>
<dbReference type="GO" id="GO:0015648">
    <property type="term" value="F:lipid-linked peptidoglycan transporter activity"/>
    <property type="evidence" value="ECO:0007669"/>
    <property type="project" value="UniProtKB-UniRule"/>
</dbReference>
<dbReference type="eggNOG" id="COG0728">
    <property type="taxonomic scope" value="Bacteria"/>
</dbReference>
<dbReference type="GO" id="GO:0034204">
    <property type="term" value="P:lipid translocation"/>
    <property type="evidence" value="ECO:0007669"/>
    <property type="project" value="TreeGrafter"/>
</dbReference>
<reference evidence="13" key="1">
    <citation type="submission" date="2010-02" db="EMBL/GenBank/DDBJ databases">
        <title>Complete sequence of Desulfurivibrio alkaliphilus AHT2.</title>
        <authorList>
            <consortium name="US DOE Joint Genome Institute"/>
            <person name="Pitluck S."/>
            <person name="Chertkov O."/>
            <person name="Detter J.C."/>
            <person name="Han C."/>
            <person name="Tapia R."/>
            <person name="Larimer F."/>
            <person name="Land M."/>
            <person name="Hauser L."/>
            <person name="Kyrpides N."/>
            <person name="Mikhailova N."/>
            <person name="Sorokin D.Y."/>
            <person name="Muyzer G."/>
            <person name="Woyke T."/>
        </authorList>
    </citation>
    <scope>NUCLEOTIDE SEQUENCE [LARGE SCALE GENOMIC DNA]</scope>
    <source>
        <strain evidence="13">DSM 19089 / UNIQEM U267 / AHT2</strain>
    </source>
</reference>
<feature type="transmembrane region" description="Helical" evidence="10">
    <location>
        <begin position="12"/>
        <end position="29"/>
    </location>
</feature>
<evidence type="ECO:0000256" key="4">
    <source>
        <dbReference type="ARBA" id="ARBA00022960"/>
    </source>
</evidence>
<dbReference type="EMBL" id="CP001940">
    <property type="protein sequence ID" value="ADH85777.1"/>
    <property type="molecule type" value="Genomic_DNA"/>
</dbReference>
<feature type="transmembrane region" description="Helical" evidence="10">
    <location>
        <begin position="396"/>
        <end position="414"/>
    </location>
</feature>
<dbReference type="FunCoup" id="D6Z2K2">
    <property type="interactions" value="308"/>
</dbReference>
<comment type="similarity">
    <text evidence="9 10 11">Belongs to the MurJ/MviN family.</text>
</comment>
<dbReference type="Pfam" id="PF03023">
    <property type="entry name" value="MurJ"/>
    <property type="match status" value="1"/>
</dbReference>
<evidence type="ECO:0000256" key="9">
    <source>
        <dbReference type="ARBA" id="ARBA00061532"/>
    </source>
</evidence>
<dbReference type="NCBIfam" id="TIGR01695">
    <property type="entry name" value="murJ_mviN"/>
    <property type="match status" value="1"/>
</dbReference>
<keyword evidence="4 10" id="KW-0133">Cell shape</keyword>
<protein>
    <recommendedName>
        <fullName evidence="10">Probable lipid II flippase MurJ</fullName>
    </recommendedName>
</protein>